<dbReference type="SUPFAM" id="SSF51905">
    <property type="entry name" value="FAD/NAD(P)-binding domain"/>
    <property type="match status" value="2"/>
</dbReference>
<dbReference type="RefSeq" id="WP_091674159.1">
    <property type="nucleotide sequence ID" value="NZ_FOKG01000009.1"/>
</dbReference>
<evidence type="ECO:0000313" key="2">
    <source>
        <dbReference type="Proteomes" id="UP000243799"/>
    </source>
</evidence>
<gene>
    <name evidence="1" type="ORF">SAMN05216266_109167</name>
</gene>
<dbReference type="PRINTS" id="PR00411">
    <property type="entry name" value="PNDRDTASEI"/>
</dbReference>
<dbReference type="PANTHER" id="PTHR42877:SF4">
    <property type="entry name" value="FAD_NAD(P)-BINDING DOMAIN-CONTAINING PROTEIN-RELATED"/>
    <property type="match status" value="1"/>
</dbReference>
<reference evidence="2" key="1">
    <citation type="submission" date="2016-10" db="EMBL/GenBank/DDBJ databases">
        <authorList>
            <person name="Varghese N."/>
            <person name="Submissions S."/>
        </authorList>
    </citation>
    <scope>NUCLEOTIDE SEQUENCE [LARGE SCALE GENOMIC DNA]</scope>
    <source>
        <strain evidence="2">CGMCC 4.3568</strain>
    </source>
</reference>
<dbReference type="STRING" id="490629.SAMN05216266_109167"/>
<dbReference type="Proteomes" id="UP000243799">
    <property type="component" value="Unassembled WGS sequence"/>
</dbReference>
<keyword evidence="2" id="KW-1185">Reference proteome</keyword>
<protein>
    <submittedName>
        <fullName evidence="1">Predicted flavoprotein CzcO associated with the cation diffusion facilitator CzcD</fullName>
    </submittedName>
</protein>
<proteinExistence type="predicted"/>
<organism evidence="1 2">
    <name type="scientific">Amycolatopsis marina</name>
    <dbReference type="NCBI Taxonomy" id="490629"/>
    <lineage>
        <taxon>Bacteria</taxon>
        <taxon>Bacillati</taxon>
        <taxon>Actinomycetota</taxon>
        <taxon>Actinomycetes</taxon>
        <taxon>Pseudonocardiales</taxon>
        <taxon>Pseudonocardiaceae</taxon>
        <taxon>Amycolatopsis</taxon>
    </lineage>
</organism>
<dbReference type="InterPro" id="IPR051209">
    <property type="entry name" value="FAD-bind_Monooxygenase_sf"/>
</dbReference>
<dbReference type="InterPro" id="IPR036188">
    <property type="entry name" value="FAD/NAD-bd_sf"/>
</dbReference>
<sequence>MATQYDAVIVGAGFGGLGAAIQLNRLGYDNLLILEREDDLGGTWHVNRYPGLAVDIPSSTYSYSFEPNPYWSRLFAPGAELKRYAEHVAEKYGLRGSIRFGTVVTGATWNENESHWQVAIQGGNRVTATYLLTATGFLSQPKTPDIDGIDSFRGKIIHTTAWDDDYDLTGQRAAIIGTGATAVQLIPEVAKVVSELTVYQRTPIWVSPKPDYRIPKALQRLFATLPPVQQAVRQIGNSILELMMISGVVHYKELRIANRIAERWCRAHLFRQVRDPELRRELTPDYSFGCKRPTFSNDYFPTFIQPHVHLETSSIERIDEHGVVTVDGNRTEIDVLLLATGFNLWDVNFPAIEIIGRDGKDLGKWWRDNRFQAYEGVTVPGFPNLLSLNSPYSYSGLSYFTTIECQMKHMDRLFTAMRRRGAHVFEVTQEANDQFLDRMTEKVGNSVFSLGQCATANSYYFNQHGEATLLRPTSTINAHREAARFPLEDYTYA</sequence>
<dbReference type="PANTHER" id="PTHR42877">
    <property type="entry name" value="L-ORNITHINE N(5)-MONOOXYGENASE-RELATED"/>
    <property type="match status" value="1"/>
</dbReference>
<dbReference type="Gene3D" id="3.50.50.60">
    <property type="entry name" value="FAD/NAD(P)-binding domain"/>
    <property type="match status" value="2"/>
</dbReference>
<name>A0A1I1AHJ9_9PSEU</name>
<dbReference type="EMBL" id="FOKG01000009">
    <property type="protein sequence ID" value="SFB37489.1"/>
    <property type="molecule type" value="Genomic_DNA"/>
</dbReference>
<dbReference type="AlphaFoldDB" id="A0A1I1AHJ9"/>
<dbReference type="Pfam" id="PF13738">
    <property type="entry name" value="Pyr_redox_3"/>
    <property type="match status" value="1"/>
</dbReference>
<dbReference type="OrthoDB" id="5168853at2"/>
<evidence type="ECO:0000313" key="1">
    <source>
        <dbReference type="EMBL" id="SFB37489.1"/>
    </source>
</evidence>
<accession>A0A1I1AHJ9</accession>